<dbReference type="PRINTS" id="PR00420">
    <property type="entry name" value="RNGMNOXGNASE"/>
</dbReference>
<dbReference type="GO" id="GO:0004497">
    <property type="term" value="F:monooxygenase activity"/>
    <property type="evidence" value="ECO:0007669"/>
    <property type="project" value="UniProtKB-KW"/>
</dbReference>
<keyword evidence="3" id="KW-1185">Reference proteome</keyword>
<dbReference type="RefSeq" id="WP_198074280.1">
    <property type="nucleotide sequence ID" value="NZ_JAEDAE010000001.1"/>
</dbReference>
<dbReference type="SUPFAM" id="SSF51905">
    <property type="entry name" value="FAD/NAD(P)-binding domain"/>
    <property type="match status" value="1"/>
</dbReference>
<protein>
    <submittedName>
        <fullName evidence="2">FAD-dependent monooxygenase</fullName>
    </submittedName>
</protein>
<reference evidence="2 3" key="1">
    <citation type="submission" date="2020-12" db="EMBL/GenBank/DDBJ databases">
        <title>Hymenobacter sp.</title>
        <authorList>
            <person name="Kim M.K."/>
        </authorList>
    </citation>
    <scope>NUCLEOTIDE SEQUENCE [LARGE SCALE GENOMIC DNA]</scope>
    <source>
        <strain evidence="2 3">BT442</strain>
    </source>
</reference>
<dbReference type="InterPro" id="IPR002938">
    <property type="entry name" value="FAD-bd"/>
</dbReference>
<dbReference type="Proteomes" id="UP000625631">
    <property type="component" value="Unassembled WGS sequence"/>
</dbReference>
<dbReference type="Pfam" id="PF01494">
    <property type="entry name" value="FAD_binding_3"/>
    <property type="match status" value="1"/>
</dbReference>
<sequence>MESAHGKHVLISGASIAGISLAYWLNKLGYRVTVVELAPAPRTGGAAINVQGLALDSARRMGIFPQLSAHRLQLERLEFKNAADETEGSVQMQNPDALLSDDDIEEVEIERAELIDILANAVKNEVEFLFNNRITALRETADAMQATFQDGLPRNFDLVFGCDGLHSGVRKLWFGHEAEYAHFMQHYSSLTIVNRSLIAPNTAQLYSIPGKGIMLNAYNGKTDIIFWFFSENEIPYDYRDAEQQRQLVVAQFAGQGWRTAELLEAVNQAGISYFDKFSQIKMLSWTKGRVALVGDAGYCASPAAGIGASLAMAGAAAVAQALEQHDGDFEAAFWAYNQHLRPFIEETQATALTMLHDFFIPKTEEAIYARNTQGIPF</sequence>
<dbReference type="PANTHER" id="PTHR46865">
    <property type="entry name" value="OXIDOREDUCTASE-RELATED"/>
    <property type="match status" value="1"/>
</dbReference>
<evidence type="ECO:0000313" key="2">
    <source>
        <dbReference type="EMBL" id="MBH8556988.1"/>
    </source>
</evidence>
<dbReference type="PANTHER" id="PTHR46865:SF2">
    <property type="entry name" value="MONOOXYGENASE"/>
    <property type="match status" value="1"/>
</dbReference>
<gene>
    <name evidence="2" type="ORF">I7X13_02945</name>
</gene>
<keyword evidence="2" id="KW-0503">Monooxygenase</keyword>
<evidence type="ECO:0000313" key="3">
    <source>
        <dbReference type="Proteomes" id="UP000625631"/>
    </source>
</evidence>
<dbReference type="Gene3D" id="3.50.50.60">
    <property type="entry name" value="FAD/NAD(P)-binding domain"/>
    <property type="match status" value="1"/>
</dbReference>
<comment type="caution">
    <text evidence="2">The sequence shown here is derived from an EMBL/GenBank/DDBJ whole genome shotgun (WGS) entry which is preliminary data.</text>
</comment>
<dbReference type="EMBL" id="JAEDAE010000001">
    <property type="protein sequence ID" value="MBH8556988.1"/>
    <property type="molecule type" value="Genomic_DNA"/>
</dbReference>
<dbReference type="InterPro" id="IPR051704">
    <property type="entry name" value="FAD_aromatic-hydroxylase"/>
</dbReference>
<dbReference type="InterPro" id="IPR036188">
    <property type="entry name" value="FAD/NAD-bd_sf"/>
</dbReference>
<feature type="domain" description="FAD-binding" evidence="1">
    <location>
        <begin position="8"/>
        <end position="323"/>
    </location>
</feature>
<accession>A0ABS0Q2X9</accession>
<name>A0ABS0Q2X9_9BACT</name>
<dbReference type="Gene3D" id="3.30.9.10">
    <property type="entry name" value="D-Amino Acid Oxidase, subunit A, domain 2"/>
    <property type="match status" value="1"/>
</dbReference>
<proteinExistence type="predicted"/>
<keyword evidence="2" id="KW-0560">Oxidoreductase</keyword>
<evidence type="ECO:0000259" key="1">
    <source>
        <dbReference type="Pfam" id="PF01494"/>
    </source>
</evidence>
<organism evidence="2 3">
    <name type="scientific">Hymenobacter negativus</name>
    <dbReference type="NCBI Taxonomy" id="2795026"/>
    <lineage>
        <taxon>Bacteria</taxon>
        <taxon>Pseudomonadati</taxon>
        <taxon>Bacteroidota</taxon>
        <taxon>Cytophagia</taxon>
        <taxon>Cytophagales</taxon>
        <taxon>Hymenobacteraceae</taxon>
        <taxon>Hymenobacter</taxon>
    </lineage>
</organism>